<evidence type="ECO:0000313" key="1">
    <source>
        <dbReference type="EMBL" id="GAA3821278.1"/>
    </source>
</evidence>
<accession>A0ABP7IL42</accession>
<sequence>MNKKNLPELDRDLVRFQFSIPRSWGWVFLGIMIGNLNEAGPVLDMLSKMLH</sequence>
<proteinExistence type="predicted"/>
<reference evidence="2" key="1">
    <citation type="journal article" date="2019" name="Int. J. Syst. Evol. Microbiol.">
        <title>The Global Catalogue of Microorganisms (GCM) 10K type strain sequencing project: providing services to taxonomists for standard genome sequencing and annotation.</title>
        <authorList>
            <consortium name="The Broad Institute Genomics Platform"/>
            <consortium name="The Broad Institute Genome Sequencing Center for Infectious Disease"/>
            <person name="Wu L."/>
            <person name="Ma J."/>
        </authorList>
    </citation>
    <scope>NUCLEOTIDE SEQUENCE [LARGE SCALE GENOMIC DNA]</scope>
    <source>
        <strain evidence="2">JCM 16908</strain>
    </source>
</reference>
<keyword evidence="2" id="KW-1185">Reference proteome</keyword>
<gene>
    <name evidence="1" type="ORF">GCM10022226_46950</name>
</gene>
<dbReference type="Proteomes" id="UP001500888">
    <property type="component" value="Unassembled WGS sequence"/>
</dbReference>
<dbReference type="RefSeq" id="WP_344943979.1">
    <property type="nucleotide sequence ID" value="NZ_BAAAZR010000014.1"/>
</dbReference>
<comment type="caution">
    <text evidence="1">The sequence shown here is derived from an EMBL/GenBank/DDBJ whole genome shotgun (WGS) entry which is preliminary data.</text>
</comment>
<name>A0ABP7IL42_9ACTN</name>
<evidence type="ECO:0000313" key="2">
    <source>
        <dbReference type="Proteomes" id="UP001500888"/>
    </source>
</evidence>
<organism evidence="1 2">
    <name type="scientific">Sphaerisporangium flaviroseum</name>
    <dbReference type="NCBI Taxonomy" id="509199"/>
    <lineage>
        <taxon>Bacteria</taxon>
        <taxon>Bacillati</taxon>
        <taxon>Actinomycetota</taxon>
        <taxon>Actinomycetes</taxon>
        <taxon>Streptosporangiales</taxon>
        <taxon>Streptosporangiaceae</taxon>
        <taxon>Sphaerisporangium</taxon>
    </lineage>
</organism>
<protein>
    <submittedName>
        <fullName evidence="1">Uncharacterized protein</fullName>
    </submittedName>
</protein>
<dbReference type="EMBL" id="BAAAZR010000014">
    <property type="protein sequence ID" value="GAA3821278.1"/>
    <property type="molecule type" value="Genomic_DNA"/>
</dbReference>